<comment type="caution">
    <text evidence="1">The sequence shown here is derived from an EMBL/GenBank/DDBJ whole genome shotgun (WGS) entry which is preliminary data.</text>
</comment>
<sequence length="105" mass="11666">MMCGKESIAIRAAALRQLVLQTPAPLIADALGFHSKHVTRIWADAGGVWTRLHPRRSQPVRFTVEYQPLDQWSLSASRANSCGRGEAENARVYPQPKRTICLGQV</sequence>
<organism evidence="1 2">
    <name type="scientific">Lentzea pudingi</name>
    <dbReference type="NCBI Taxonomy" id="1789439"/>
    <lineage>
        <taxon>Bacteria</taxon>
        <taxon>Bacillati</taxon>
        <taxon>Actinomycetota</taxon>
        <taxon>Actinomycetes</taxon>
        <taxon>Pseudonocardiales</taxon>
        <taxon>Pseudonocardiaceae</taxon>
        <taxon>Lentzea</taxon>
    </lineage>
</organism>
<reference evidence="2" key="1">
    <citation type="journal article" date="2019" name="Int. J. Syst. Evol. Microbiol.">
        <title>The Global Catalogue of Microorganisms (GCM) 10K type strain sequencing project: providing services to taxonomists for standard genome sequencing and annotation.</title>
        <authorList>
            <consortium name="The Broad Institute Genomics Platform"/>
            <consortium name="The Broad Institute Genome Sequencing Center for Infectious Disease"/>
            <person name="Wu L."/>
            <person name="Ma J."/>
        </authorList>
    </citation>
    <scope>NUCLEOTIDE SEQUENCE [LARGE SCALE GENOMIC DNA]</scope>
    <source>
        <strain evidence="2">CGMCC 4.7319</strain>
    </source>
</reference>
<evidence type="ECO:0000313" key="1">
    <source>
        <dbReference type="EMBL" id="GGM90460.1"/>
    </source>
</evidence>
<gene>
    <name evidence="1" type="ORF">GCM10011609_29330</name>
</gene>
<protein>
    <recommendedName>
        <fullName evidence="3">Helix-turn-helix domain-containing protein</fullName>
    </recommendedName>
</protein>
<evidence type="ECO:0000313" key="2">
    <source>
        <dbReference type="Proteomes" id="UP000597656"/>
    </source>
</evidence>
<evidence type="ECO:0008006" key="3">
    <source>
        <dbReference type="Google" id="ProtNLM"/>
    </source>
</evidence>
<accession>A0ABQ2HWS5</accession>
<dbReference type="Proteomes" id="UP000597656">
    <property type="component" value="Unassembled WGS sequence"/>
</dbReference>
<dbReference type="EMBL" id="BMNC01000003">
    <property type="protein sequence ID" value="GGM90460.1"/>
    <property type="molecule type" value="Genomic_DNA"/>
</dbReference>
<proteinExistence type="predicted"/>
<keyword evidence="2" id="KW-1185">Reference proteome</keyword>
<name>A0ABQ2HWS5_9PSEU</name>